<accession>A0ABU8VYX6</accession>
<dbReference type="EMBL" id="JBBKZV010000004">
    <property type="protein sequence ID" value="MEJ8822322.1"/>
    <property type="molecule type" value="Genomic_DNA"/>
</dbReference>
<sequence length="946" mass="100014">MTTPSSDLDVCGACAGTAPQTPAPVTNRAGLATIARRVGTQPQFKQTMESLLGNLPELRTRSDGDFTIGLVDAWAGIADVLTFYQERIGNESYLRTAGERRSLTWLAELVGYVPQPGVAAGTWLAFTMTAAPGAPATAPGPVEIPAGTRLQSVPGPGELPLTFETTLAVPARVEWNAFRPSLSRPQPVSADMPSILFSGVGTGLKPGDSLVIVPDDEGSRPVLRTVATVTPMPVQQQTLVSLRPLVTAAPRPPRLPVRIPLAQGIDRAIETLALQRIQPRPLDIAVSRIAPTNWSMLASRATVQATPFVARAADLRSFAWRWRLRPRDLFASLAAWQPPATPAVYALRTRASLFGHNAPDTRSLPTPINTQYSGDRVGGGGDWQPQTTRQQPVLDTTYPRIAATRDDAPSFAAMTWTDAQGPHWLVASVDSTAETGMSNFTLTGKATSLNLSLLGESDEGAVDITFNNFAVYRGTSVLAESEPLVLARLPRSDEPLAADSVIDLDTWVDGLHAGQNIVVTGELDASRGTTASEVVQILEVDQVIAAGGYTSLTLASALLNAYVRDTVTINGNVAAATHGSTVQEVLGSGDATRASQSFTLRQSPLTYVSAPTASGVASTLALRINGVLWSERPNFFGSARGDRIYTTRLNDDGTTTVTFGDGINGARPASGSENIVSSYRKGIGAAGNIAAGRLSLLQVRPLGVQSVTNPVDASGGTDADGPEDIRTNAALTLRALDRIVSLQDYEDFARAFGGIAKSLATWSWHGQSRGVFVTVAGIEGADVPPDSPVYQNLLAAIADAAEPNVPVRVASYRRASFTFGATLMVDPARDMNAVLAAADAAARAAWAFDARAFGQPVPRSEVIALLQAVPGVVAVRLSDLRRTDNALFEVALRHLVVLRENTQLNAALPQLAEDNTMLAAELLTLDARPLDLKAIWAEAPPTGATP</sequence>
<dbReference type="Proteomes" id="UP001363010">
    <property type="component" value="Unassembled WGS sequence"/>
</dbReference>
<dbReference type="InterPro" id="IPR011749">
    <property type="entry name" value="CHP02243"/>
</dbReference>
<reference evidence="1 2" key="1">
    <citation type="submission" date="2024-03" db="EMBL/GenBank/DDBJ databases">
        <title>Novel species of the genus Variovorax.</title>
        <authorList>
            <person name="Liu Q."/>
            <person name="Xin Y.-H."/>
        </authorList>
    </citation>
    <scope>NUCLEOTIDE SEQUENCE [LARGE SCALE GENOMIC DNA]</scope>
    <source>
        <strain evidence="1 2">KACC 18501</strain>
    </source>
</reference>
<evidence type="ECO:0000313" key="1">
    <source>
        <dbReference type="EMBL" id="MEJ8822322.1"/>
    </source>
</evidence>
<name>A0ABU8VYX6_9BURK</name>
<organism evidence="1 2">
    <name type="scientific">Variovorax humicola</name>
    <dbReference type="NCBI Taxonomy" id="1769758"/>
    <lineage>
        <taxon>Bacteria</taxon>
        <taxon>Pseudomonadati</taxon>
        <taxon>Pseudomonadota</taxon>
        <taxon>Betaproteobacteria</taxon>
        <taxon>Burkholderiales</taxon>
        <taxon>Comamonadaceae</taxon>
        <taxon>Variovorax</taxon>
    </lineage>
</organism>
<keyword evidence="2" id="KW-1185">Reference proteome</keyword>
<proteinExistence type="predicted"/>
<dbReference type="NCBIfam" id="TIGR02243">
    <property type="entry name" value="putative baseplate assembly protein"/>
    <property type="match status" value="1"/>
</dbReference>
<dbReference type="RefSeq" id="WP_340363370.1">
    <property type="nucleotide sequence ID" value="NZ_JBBKZV010000004.1"/>
</dbReference>
<protein>
    <submittedName>
        <fullName evidence="1">Baseplate assembly protein</fullName>
    </submittedName>
</protein>
<evidence type="ECO:0000313" key="2">
    <source>
        <dbReference type="Proteomes" id="UP001363010"/>
    </source>
</evidence>
<comment type="caution">
    <text evidence="1">The sequence shown here is derived from an EMBL/GenBank/DDBJ whole genome shotgun (WGS) entry which is preliminary data.</text>
</comment>
<gene>
    <name evidence="1" type="ORF">WKW80_09755</name>
</gene>